<dbReference type="NCBIfam" id="NF047637">
    <property type="entry name" value="lipo_CC0125"/>
    <property type="match status" value="1"/>
</dbReference>
<feature type="chain" id="PRO_5046471612" description="Lipoprotein" evidence="1">
    <location>
        <begin position="20"/>
        <end position="164"/>
    </location>
</feature>
<evidence type="ECO:0000313" key="3">
    <source>
        <dbReference type="Proteomes" id="UP001254608"/>
    </source>
</evidence>
<dbReference type="PROSITE" id="PS51257">
    <property type="entry name" value="PROKAR_LIPOPROTEIN"/>
    <property type="match status" value="1"/>
</dbReference>
<organism evidence="2 3">
    <name type="scientific">Banduia mediterranea</name>
    <dbReference type="NCBI Taxonomy" id="3075609"/>
    <lineage>
        <taxon>Bacteria</taxon>
        <taxon>Pseudomonadati</taxon>
        <taxon>Pseudomonadota</taxon>
        <taxon>Gammaproteobacteria</taxon>
        <taxon>Nevskiales</taxon>
        <taxon>Algiphilaceae</taxon>
        <taxon>Banduia</taxon>
    </lineage>
</organism>
<evidence type="ECO:0000313" key="2">
    <source>
        <dbReference type="EMBL" id="MDT0497681.1"/>
    </source>
</evidence>
<comment type="caution">
    <text evidence="2">The sequence shown here is derived from an EMBL/GenBank/DDBJ whole genome shotgun (WGS) entry which is preliminary data.</text>
</comment>
<proteinExistence type="predicted"/>
<keyword evidence="3" id="KW-1185">Reference proteome</keyword>
<feature type="signal peptide" evidence="1">
    <location>
        <begin position="1"/>
        <end position="19"/>
    </location>
</feature>
<name>A0ABU2WIJ7_9GAMM</name>
<keyword evidence="1" id="KW-0732">Signal</keyword>
<gene>
    <name evidence="2" type="ORF">RM530_09935</name>
</gene>
<evidence type="ECO:0008006" key="4">
    <source>
        <dbReference type="Google" id="ProtNLM"/>
    </source>
</evidence>
<dbReference type="RefSeq" id="WP_311365074.1">
    <property type="nucleotide sequence ID" value="NZ_JAVRIC010000012.1"/>
</dbReference>
<evidence type="ECO:0000256" key="1">
    <source>
        <dbReference type="SAM" id="SignalP"/>
    </source>
</evidence>
<protein>
    <recommendedName>
        <fullName evidence="4">Lipoprotein</fullName>
    </recommendedName>
</protein>
<dbReference type="EMBL" id="JAVRIC010000012">
    <property type="protein sequence ID" value="MDT0497681.1"/>
    <property type="molecule type" value="Genomic_DNA"/>
</dbReference>
<accession>A0ABU2WIJ7</accession>
<dbReference type="Proteomes" id="UP001254608">
    <property type="component" value="Unassembled WGS sequence"/>
</dbReference>
<reference evidence="2 3" key="1">
    <citation type="submission" date="2023-09" db="EMBL/GenBank/DDBJ databases">
        <authorList>
            <person name="Rey-Velasco X."/>
        </authorList>
    </citation>
    <scope>NUCLEOTIDE SEQUENCE [LARGE SCALE GENOMIC DNA]</scope>
    <source>
        <strain evidence="2 3">W345</strain>
    </source>
</reference>
<sequence>MNKLHTIGALLLSAITISACSTTTPYQPLRNGYGYSDQKLESNRYRISFSGNSSTPRDTVENYLLYRAAELTLQSGNDYFVLVDNSTEADTRYRQSINAYSGFGHYYWYPSVAVSSGDSYPITSYEASANIQVFSGEKPADNPQAFDARDVRANLQPLVTLPSE</sequence>